<keyword evidence="1" id="KW-0812">Transmembrane</keyword>
<feature type="transmembrane region" description="Helical" evidence="1">
    <location>
        <begin position="298"/>
        <end position="318"/>
    </location>
</feature>
<keyword evidence="3" id="KW-1185">Reference proteome</keyword>
<evidence type="ECO:0000313" key="2">
    <source>
        <dbReference type="EMBL" id="MFC4011494.1"/>
    </source>
</evidence>
<feature type="transmembrane region" description="Helical" evidence="1">
    <location>
        <begin position="339"/>
        <end position="365"/>
    </location>
</feature>
<keyword evidence="1" id="KW-0472">Membrane</keyword>
<comment type="caution">
    <text evidence="2">The sequence shown here is derived from an EMBL/GenBank/DDBJ whole genome shotgun (WGS) entry which is preliminary data.</text>
</comment>
<reference evidence="3" key="1">
    <citation type="journal article" date="2019" name="Int. J. Syst. Evol. Microbiol.">
        <title>The Global Catalogue of Microorganisms (GCM) 10K type strain sequencing project: providing services to taxonomists for standard genome sequencing and annotation.</title>
        <authorList>
            <consortium name="The Broad Institute Genomics Platform"/>
            <consortium name="The Broad Institute Genome Sequencing Center for Infectious Disease"/>
            <person name="Wu L."/>
            <person name="Ma J."/>
        </authorList>
    </citation>
    <scope>NUCLEOTIDE SEQUENCE [LARGE SCALE GENOMIC DNA]</scope>
    <source>
        <strain evidence="3">TBRC 1276</strain>
    </source>
</reference>
<dbReference type="Pfam" id="PF12679">
    <property type="entry name" value="ABC2_membrane_2"/>
    <property type="match status" value="1"/>
</dbReference>
<gene>
    <name evidence="2" type="ORF">ACFOY2_29990</name>
</gene>
<evidence type="ECO:0000256" key="1">
    <source>
        <dbReference type="SAM" id="Phobius"/>
    </source>
</evidence>
<feature type="transmembrane region" description="Helical" evidence="1">
    <location>
        <begin position="413"/>
        <end position="435"/>
    </location>
</feature>
<evidence type="ECO:0000313" key="3">
    <source>
        <dbReference type="Proteomes" id="UP001595851"/>
    </source>
</evidence>
<dbReference type="RefSeq" id="WP_379531447.1">
    <property type="nucleotide sequence ID" value="NZ_JBHSBI010000016.1"/>
</dbReference>
<protein>
    <submittedName>
        <fullName evidence="2">ABC transporter permease subunit</fullName>
    </submittedName>
</protein>
<sequence length="506" mass="52439">MSGFARLLRAEWTKLRTVRGWTAGTVAAALLVTVLGLLFANASHSSCSNGPVEVPCPAPLIGPGGQAVDDRFYFVHQPLDGDGAITVRITSMTGQIRLPDSTPGLRNVTAGVVPWAKAGVMVKESTKQGSPYAAVMLTGDHGVRMQHNFTEDVAGKPGKSPRWLRITRTGDTITGEESADGRRWTTVGTARLAGLPSRVRIGLFAASPGDLRVSRNAIGGSVSADRFAEVTAIMDQVGVRGAATGRSWSRDDIGVSYELDGVTPHHPGGLARSGGTFTITGVGDIAPTPGGSRVENTLIGLVVGLIVILVVAVLFVTAEYRRGLIRTTLTASPRRGRVLAAKAVVIGAAAFLSGLVAAAVTVLAGKRILSGNGMHLLPLSALTELRVIVGAAGLFAVSAVLALALGALLRRSAIAVIAAVVAVILPYVLGVASILPEEVSEWLLRLTPAAGFAVLQSVPEYAHVLGHYAPVAGYYPLPPWGGFAVTCAYAGLALALAAVRLREEDG</sequence>
<organism evidence="2 3">
    <name type="scientific">Nonomuraea purpurea</name>
    <dbReference type="NCBI Taxonomy" id="1849276"/>
    <lineage>
        <taxon>Bacteria</taxon>
        <taxon>Bacillati</taxon>
        <taxon>Actinomycetota</taxon>
        <taxon>Actinomycetes</taxon>
        <taxon>Streptosporangiales</taxon>
        <taxon>Streptosporangiaceae</taxon>
        <taxon>Nonomuraea</taxon>
    </lineage>
</organism>
<accession>A0ABV8GEE7</accession>
<keyword evidence="1" id="KW-1133">Transmembrane helix</keyword>
<dbReference type="Proteomes" id="UP001595851">
    <property type="component" value="Unassembled WGS sequence"/>
</dbReference>
<dbReference type="EMBL" id="JBHSBI010000016">
    <property type="protein sequence ID" value="MFC4011494.1"/>
    <property type="molecule type" value="Genomic_DNA"/>
</dbReference>
<dbReference type="Gene3D" id="2.60.120.200">
    <property type="match status" value="1"/>
</dbReference>
<proteinExistence type="predicted"/>
<feature type="transmembrane region" description="Helical" evidence="1">
    <location>
        <begin position="480"/>
        <end position="499"/>
    </location>
</feature>
<name>A0ABV8GEE7_9ACTN</name>
<feature type="transmembrane region" description="Helical" evidence="1">
    <location>
        <begin position="21"/>
        <end position="40"/>
    </location>
</feature>
<feature type="transmembrane region" description="Helical" evidence="1">
    <location>
        <begin position="385"/>
        <end position="406"/>
    </location>
</feature>